<proteinExistence type="predicted"/>
<keyword evidence="3" id="KW-1185">Reference proteome</keyword>
<comment type="caution">
    <text evidence="2">The sequence shown here is derived from an EMBL/GenBank/DDBJ whole genome shotgun (WGS) entry which is preliminary data.</text>
</comment>
<keyword evidence="1" id="KW-0812">Transmembrane</keyword>
<dbReference type="AlphaFoldDB" id="A0A563EV09"/>
<keyword evidence="1" id="KW-1133">Transmembrane helix</keyword>
<evidence type="ECO:0000313" key="2">
    <source>
        <dbReference type="EMBL" id="TWP51520.1"/>
    </source>
</evidence>
<reference evidence="2 3" key="1">
    <citation type="submission" date="2019-07" db="EMBL/GenBank/DDBJ databases">
        <title>Lentzea xizangensis sp. nov., isolated from Qinghai-Tibetan Plateau Soils.</title>
        <authorList>
            <person name="Huang J."/>
        </authorList>
    </citation>
    <scope>NUCLEOTIDE SEQUENCE [LARGE SCALE GENOMIC DNA]</scope>
    <source>
        <strain evidence="2 3">FXJ1.1311</strain>
    </source>
</reference>
<feature type="transmembrane region" description="Helical" evidence="1">
    <location>
        <begin position="708"/>
        <end position="731"/>
    </location>
</feature>
<feature type="transmembrane region" description="Helical" evidence="1">
    <location>
        <begin position="624"/>
        <end position="643"/>
    </location>
</feature>
<dbReference type="EMBL" id="VOBR01000008">
    <property type="protein sequence ID" value="TWP51520.1"/>
    <property type="molecule type" value="Genomic_DNA"/>
</dbReference>
<accession>A0A563EV09</accession>
<evidence type="ECO:0008006" key="4">
    <source>
        <dbReference type="Google" id="ProtNLM"/>
    </source>
</evidence>
<gene>
    <name evidence="2" type="ORF">FKR81_15065</name>
</gene>
<keyword evidence="1" id="KW-0472">Membrane</keyword>
<dbReference type="RefSeq" id="WP_146352320.1">
    <property type="nucleotide sequence ID" value="NZ_VOBR01000008.1"/>
</dbReference>
<protein>
    <recommendedName>
        <fullName evidence="4">Membrane-associated oxidoreductase</fullName>
    </recommendedName>
</protein>
<evidence type="ECO:0000313" key="3">
    <source>
        <dbReference type="Proteomes" id="UP000316639"/>
    </source>
</evidence>
<name>A0A563EV09_9PSEU</name>
<organism evidence="2 3">
    <name type="scientific">Lentzea tibetensis</name>
    <dbReference type="NCBI Taxonomy" id="2591470"/>
    <lineage>
        <taxon>Bacteria</taxon>
        <taxon>Bacillati</taxon>
        <taxon>Actinomycetota</taxon>
        <taxon>Actinomycetes</taxon>
        <taxon>Pseudonocardiales</taxon>
        <taxon>Pseudonocardiaceae</taxon>
        <taxon>Lentzea</taxon>
    </lineage>
</organism>
<dbReference type="OrthoDB" id="5194370at2"/>
<sequence>MNDSSDDGPHTGADLTDHERELIKAARRGSEMVCSSQEVSELFSSANPAVEIRAELIRDLLIGRYGALDPRGVRVRRARIVGELDLDRVSGITGFALVECAVVDHIKAEYAVLPSLSLLGSRIASIHADGVRIEQDLNLEQMYVAANLSGGAIRLILGHVKGQFICDGLNASNQAGPAVLIDSIKVDADVFLRGARIGGVGDEGAIRMPTAKIGGQLTLDDFQAANSSGPAVIADGMSVGSNLYLQKLELVGSGSHGALRCLNAAIGGQLLVKESSVFNLSGPAICADGIDVGSDAIFRDVRFSGRDADGAVRLPGAQIGRQFEFVDSEVINDAGVALQVEGVDVRGKIFLRRCKFEGEGRSGAVRFATAHVGGVVEITDIEAVNSSGPALHADSLRVDTHFVVKRVKAHGNSKTGAIRLSGARITGQLDLEDVEVVNDEGSALFADGLYVGANLVMGMNARGAGTRGTVRLPGAHIGGQFVGKDFRLAGATHALVLEGAYVGAGLHFPAKVVCLSHVRDEKCGGRFRVSIGDLKFASLAICDWRDWLHIIRFHAVAYEPQPFQHLASVERAAGHDGNATHILITQQRDRRARAGRRTFYSSSAWVFHAMMGFLIRYGYRTGRAFGVLFILLILAGITGYWAGQVETRPGHHVAERTVPTGAMSSAGPGVPCSSIELIGLGLDRGLPLGPTGVRGRCDIDMATGRGSFFAAIIWFIQALVWFLLTLAIVGYTNLVRKPG</sequence>
<dbReference type="Proteomes" id="UP000316639">
    <property type="component" value="Unassembled WGS sequence"/>
</dbReference>
<feature type="transmembrane region" description="Helical" evidence="1">
    <location>
        <begin position="599"/>
        <end position="617"/>
    </location>
</feature>
<evidence type="ECO:0000256" key="1">
    <source>
        <dbReference type="SAM" id="Phobius"/>
    </source>
</evidence>